<evidence type="ECO:0000256" key="5">
    <source>
        <dbReference type="SAM" id="Phobius"/>
    </source>
</evidence>
<feature type="transmembrane region" description="Helical" evidence="5">
    <location>
        <begin position="175"/>
        <end position="194"/>
    </location>
</feature>
<organism evidence="6 7">
    <name type="scientific">Gordonia defluvii</name>
    <dbReference type="NCBI Taxonomy" id="283718"/>
    <lineage>
        <taxon>Bacteria</taxon>
        <taxon>Bacillati</taxon>
        <taxon>Actinomycetota</taxon>
        <taxon>Actinomycetes</taxon>
        <taxon>Mycobacteriales</taxon>
        <taxon>Gordoniaceae</taxon>
        <taxon>Gordonia</taxon>
    </lineage>
</organism>
<dbReference type="Proteomes" id="UP001501035">
    <property type="component" value="Unassembled WGS sequence"/>
</dbReference>
<dbReference type="PANTHER" id="PTHR31851">
    <property type="entry name" value="FE(2+)/MN(2+) TRANSPORTER PCL1"/>
    <property type="match status" value="1"/>
</dbReference>
<comment type="subcellular location">
    <subcellularLocation>
        <location evidence="1">Endomembrane system</location>
        <topology evidence="1">Multi-pass membrane protein</topology>
    </subcellularLocation>
</comment>
<comment type="caution">
    <text evidence="6">The sequence shown here is derived from an EMBL/GenBank/DDBJ whole genome shotgun (WGS) entry which is preliminary data.</text>
</comment>
<dbReference type="RefSeq" id="WP_290713590.1">
    <property type="nucleotide sequence ID" value="NZ_BAAAVS010000023.1"/>
</dbReference>
<proteinExistence type="predicted"/>
<reference evidence="7" key="1">
    <citation type="journal article" date="2019" name="Int. J. Syst. Evol. Microbiol.">
        <title>The Global Catalogue of Microorganisms (GCM) 10K type strain sequencing project: providing services to taxonomists for standard genome sequencing and annotation.</title>
        <authorList>
            <consortium name="The Broad Institute Genomics Platform"/>
            <consortium name="The Broad Institute Genome Sequencing Center for Infectious Disease"/>
            <person name="Wu L."/>
            <person name="Ma J."/>
        </authorList>
    </citation>
    <scope>NUCLEOTIDE SEQUENCE [LARGE SCALE GENOMIC DNA]</scope>
    <source>
        <strain evidence="7">JCM 14234</strain>
    </source>
</reference>
<feature type="transmembrane region" description="Helical" evidence="5">
    <location>
        <begin position="46"/>
        <end position="65"/>
    </location>
</feature>
<protein>
    <submittedName>
        <fullName evidence="6">VIT family protein</fullName>
    </submittedName>
</protein>
<evidence type="ECO:0000313" key="6">
    <source>
        <dbReference type="EMBL" id="GAA3036729.1"/>
    </source>
</evidence>
<evidence type="ECO:0000256" key="3">
    <source>
        <dbReference type="ARBA" id="ARBA00022989"/>
    </source>
</evidence>
<keyword evidence="4 5" id="KW-0472">Membrane</keyword>
<accession>A0ABP6LDU4</accession>
<evidence type="ECO:0000256" key="1">
    <source>
        <dbReference type="ARBA" id="ARBA00004127"/>
    </source>
</evidence>
<evidence type="ECO:0000313" key="7">
    <source>
        <dbReference type="Proteomes" id="UP001501035"/>
    </source>
</evidence>
<keyword evidence="3 5" id="KW-1133">Transmembrane helix</keyword>
<evidence type="ECO:0000256" key="2">
    <source>
        <dbReference type="ARBA" id="ARBA00022692"/>
    </source>
</evidence>
<keyword evidence="7" id="KW-1185">Reference proteome</keyword>
<dbReference type="InterPro" id="IPR008217">
    <property type="entry name" value="Ccc1_fam"/>
</dbReference>
<name>A0ABP6LDU4_9ACTN</name>
<keyword evidence="2 5" id="KW-0812">Transmembrane</keyword>
<dbReference type="Pfam" id="PF01988">
    <property type="entry name" value="VIT1"/>
    <property type="match status" value="1"/>
</dbReference>
<sequence length="228" mass="24474">MRFPVPHWRNAAPGEVRTWITDINDGIITVAGMELGLVGAQVPQQTAYAVISINALVGALAVFGVKLGERYADREAEADLIRQESDRLALSPDDEKAELIAWFEERGVCPSTARGVADELAAGDALGAQLLIEYGLKKRTTPDIAWHESVQAGVAFLLGAALPVLATILTPWDTHVIWTVAVAATSLTTTSFILSRRGHSNTRATIARSLIVGLSTITISYFLGDLLL</sequence>
<gene>
    <name evidence="6" type="ORF">GCM10010528_16770</name>
</gene>
<feature type="transmembrane region" description="Helical" evidence="5">
    <location>
        <begin position="206"/>
        <end position="224"/>
    </location>
</feature>
<feature type="transmembrane region" description="Helical" evidence="5">
    <location>
        <begin position="149"/>
        <end position="169"/>
    </location>
</feature>
<evidence type="ECO:0000256" key="4">
    <source>
        <dbReference type="ARBA" id="ARBA00023136"/>
    </source>
</evidence>
<dbReference type="EMBL" id="BAAAVS010000023">
    <property type="protein sequence ID" value="GAA3036729.1"/>
    <property type="molecule type" value="Genomic_DNA"/>
</dbReference>